<name>A0A4U5TVA2_COLLU</name>
<gene>
    <name evidence="2" type="ORF">D9C73_028321</name>
</gene>
<feature type="region of interest" description="Disordered" evidence="1">
    <location>
        <begin position="162"/>
        <end position="196"/>
    </location>
</feature>
<organism evidence="2 3">
    <name type="scientific">Collichthys lucidus</name>
    <name type="common">Big head croaker</name>
    <name type="synonym">Sciaena lucida</name>
    <dbReference type="NCBI Taxonomy" id="240159"/>
    <lineage>
        <taxon>Eukaryota</taxon>
        <taxon>Metazoa</taxon>
        <taxon>Chordata</taxon>
        <taxon>Craniata</taxon>
        <taxon>Vertebrata</taxon>
        <taxon>Euteleostomi</taxon>
        <taxon>Actinopterygii</taxon>
        <taxon>Neopterygii</taxon>
        <taxon>Teleostei</taxon>
        <taxon>Neoteleostei</taxon>
        <taxon>Acanthomorphata</taxon>
        <taxon>Eupercaria</taxon>
        <taxon>Sciaenidae</taxon>
        <taxon>Collichthys</taxon>
    </lineage>
</organism>
<dbReference type="EMBL" id="ML240835">
    <property type="protein sequence ID" value="TKS65534.1"/>
    <property type="molecule type" value="Genomic_DNA"/>
</dbReference>
<accession>A0A4U5TVA2</accession>
<evidence type="ECO:0000256" key="1">
    <source>
        <dbReference type="SAM" id="MobiDB-lite"/>
    </source>
</evidence>
<evidence type="ECO:0000313" key="3">
    <source>
        <dbReference type="Proteomes" id="UP000298787"/>
    </source>
</evidence>
<reference evidence="2 3" key="1">
    <citation type="submission" date="2019-01" db="EMBL/GenBank/DDBJ databases">
        <title>Genome Assembly of Collichthys lucidus.</title>
        <authorList>
            <person name="Cai M."/>
            <person name="Xiao S."/>
        </authorList>
    </citation>
    <scope>NUCLEOTIDE SEQUENCE [LARGE SCALE GENOMIC DNA]</scope>
    <source>
        <strain evidence="2">JT15FE1705JMU</strain>
        <tissue evidence="2">Muscle</tissue>
    </source>
</reference>
<keyword evidence="3" id="KW-1185">Reference proteome</keyword>
<dbReference type="AlphaFoldDB" id="A0A4U5TVA2"/>
<protein>
    <submittedName>
        <fullName evidence="2">Uncharacterized protein</fullName>
    </submittedName>
</protein>
<evidence type="ECO:0000313" key="2">
    <source>
        <dbReference type="EMBL" id="TKS65534.1"/>
    </source>
</evidence>
<dbReference type="Proteomes" id="UP000298787">
    <property type="component" value="Unassembled WGS sequence"/>
</dbReference>
<proteinExistence type="predicted"/>
<sequence>MAKQGGTGAVGFGDFKFETLQSLYESEDSKKIRFVNYLRRKAPAPGTQMENAVRYIKSRDRPESCCCFRHQHHHTAVAPPRCTPPAAAAAATAAAAQPAKAAEKPKTALHLRPLSLDGVLCLRWKCRPKVKRLVTPKPAFPALDVQAHLSLCPIHLRPPPLPPLTPASDAAALTPPPPSVSPLMRSEEATQGQDDPPALQVQVQVQGTPPPQPAIRRRCQHLPPPSPPLLAVRRLLPESWRAALTAGQQDWIGRVLFTRDSSGRSRNIKAVRFPLGTRRFDPAQDKVRT</sequence>